<dbReference type="AlphaFoldDB" id="A0A0H5QSN8"/>
<feature type="non-terminal residue" evidence="2">
    <location>
        <position position="1"/>
    </location>
</feature>
<dbReference type="EMBL" id="HACM01004596">
    <property type="protein sequence ID" value="CRZ05038.1"/>
    <property type="molecule type" value="Transcribed_RNA"/>
</dbReference>
<feature type="transmembrane region" description="Helical" evidence="1">
    <location>
        <begin position="6"/>
        <end position="28"/>
    </location>
</feature>
<reference evidence="2" key="1">
    <citation type="submission" date="2015-04" db="EMBL/GenBank/DDBJ databases">
        <title>The genome sequence of the plant pathogenic Rhizarian Plasmodiophora brassicae reveals insights in its biotrophic life cycle and the origin of chitin synthesis.</title>
        <authorList>
            <person name="Schwelm A."/>
            <person name="Fogelqvist J."/>
            <person name="Knaust A."/>
            <person name="Julke S."/>
            <person name="Lilja T."/>
            <person name="Dhandapani V."/>
            <person name="Bonilla-Rosso G."/>
            <person name="Karlsson M."/>
            <person name="Shevchenko A."/>
            <person name="Choi S.R."/>
            <person name="Kim H.G."/>
            <person name="Park J.Y."/>
            <person name="Lim Y.P."/>
            <person name="Ludwig-Muller J."/>
            <person name="Dixelius C."/>
        </authorList>
    </citation>
    <scope>NUCLEOTIDE SEQUENCE</scope>
    <source>
        <tissue evidence="2">Potato root galls</tissue>
    </source>
</reference>
<evidence type="ECO:0000256" key="1">
    <source>
        <dbReference type="SAM" id="Phobius"/>
    </source>
</evidence>
<protein>
    <submittedName>
        <fullName evidence="2">Uncharacterized protein</fullName>
    </submittedName>
</protein>
<accession>A0A0H5QSN8</accession>
<sequence>NWCHKNIMAVLGMHASGHLALIACASILRAINRRIHHHQLSIAVRDIATTENVISDYLSCSQSKKKFAACIGSSRNRYFLKNWMCAQGICVLERTHAVSTIFPLTAPTTVNQCIIYDTVVSYAPVIHYVVPRFFNRR</sequence>
<organism evidence="2">
    <name type="scientific">Spongospora subterranea</name>
    <dbReference type="NCBI Taxonomy" id="70186"/>
    <lineage>
        <taxon>Eukaryota</taxon>
        <taxon>Sar</taxon>
        <taxon>Rhizaria</taxon>
        <taxon>Endomyxa</taxon>
        <taxon>Phytomyxea</taxon>
        <taxon>Plasmodiophorida</taxon>
        <taxon>Plasmodiophoridae</taxon>
        <taxon>Spongospora</taxon>
    </lineage>
</organism>
<name>A0A0H5QSN8_9EUKA</name>
<proteinExistence type="predicted"/>
<evidence type="ECO:0000313" key="2">
    <source>
        <dbReference type="EMBL" id="CRZ05038.1"/>
    </source>
</evidence>
<keyword evidence="1" id="KW-0812">Transmembrane</keyword>
<keyword evidence="1" id="KW-1133">Transmembrane helix</keyword>
<keyword evidence="1" id="KW-0472">Membrane</keyword>